<organism evidence="2 3">
    <name type="scientific">Fasciolopsis buskii</name>
    <dbReference type="NCBI Taxonomy" id="27845"/>
    <lineage>
        <taxon>Eukaryota</taxon>
        <taxon>Metazoa</taxon>
        <taxon>Spiralia</taxon>
        <taxon>Lophotrochozoa</taxon>
        <taxon>Platyhelminthes</taxon>
        <taxon>Trematoda</taxon>
        <taxon>Digenea</taxon>
        <taxon>Plagiorchiida</taxon>
        <taxon>Echinostomata</taxon>
        <taxon>Echinostomatoidea</taxon>
        <taxon>Fasciolidae</taxon>
        <taxon>Fasciolopsis</taxon>
    </lineage>
</organism>
<reference evidence="2" key="1">
    <citation type="submission" date="2019-05" db="EMBL/GenBank/DDBJ databases">
        <title>Annotation for the trematode Fasciolopsis buski.</title>
        <authorList>
            <person name="Choi Y.-J."/>
        </authorList>
    </citation>
    <scope>NUCLEOTIDE SEQUENCE</scope>
    <source>
        <strain evidence="2">HT</strain>
        <tissue evidence="2">Whole worm</tissue>
    </source>
</reference>
<feature type="compositionally biased region" description="Polar residues" evidence="1">
    <location>
        <begin position="320"/>
        <end position="352"/>
    </location>
</feature>
<evidence type="ECO:0000313" key="2">
    <source>
        <dbReference type="EMBL" id="KAA0193617.1"/>
    </source>
</evidence>
<sequence length="421" mass="49060">MNKLIWPTESGSTSSSSYSLNDISIGKMDSAIRFNRVQDMMRMFTSPSVGSRRYTSVIVERHDHNLLTYGNYAVENSEEPKRTSTRMTNFVNAMRIIYGARDSLSPASFMRWRRKLLNWIKLSTLEKRAARVSQFIYTVDPRTTKPENRFQMQKIREHLWNELKAHEFCLNNFIEQEKLCKRLEAVKKKRMRKEVKELAHKEYLRVHSLINWGPLTHEELACLHDQYSTEPPKRVTLQTTEKQGKKVAPYMHIPKVKTKSPSYHNISHLEETMKEKLKQLNEKTPEVKQHLYRILKERPGSPSDPLHQMIEELLGPPTATPTDIESVSRLSQSGRPTQGSETKSFTGTNIYSSEDGFFETDEVGHGPETTTKIPLRPRLSNPGKWDDEVYENESIQYLYDQAEILFPNLRYLNREAPESHQ</sequence>
<evidence type="ECO:0000256" key="1">
    <source>
        <dbReference type="SAM" id="MobiDB-lite"/>
    </source>
</evidence>
<keyword evidence="3" id="KW-1185">Reference proteome</keyword>
<dbReference type="EMBL" id="LUCM01004907">
    <property type="protein sequence ID" value="KAA0193617.1"/>
    <property type="molecule type" value="Genomic_DNA"/>
</dbReference>
<dbReference type="AlphaFoldDB" id="A0A8E0VKN2"/>
<accession>A0A8E0VKN2</accession>
<dbReference type="Proteomes" id="UP000728185">
    <property type="component" value="Unassembled WGS sequence"/>
</dbReference>
<dbReference type="OrthoDB" id="10404287at2759"/>
<proteinExistence type="predicted"/>
<gene>
    <name evidence="2" type="ORF">FBUS_07769</name>
</gene>
<comment type="caution">
    <text evidence="2">The sequence shown here is derived from an EMBL/GenBank/DDBJ whole genome shotgun (WGS) entry which is preliminary data.</text>
</comment>
<feature type="region of interest" description="Disordered" evidence="1">
    <location>
        <begin position="316"/>
        <end position="379"/>
    </location>
</feature>
<evidence type="ECO:0000313" key="3">
    <source>
        <dbReference type="Proteomes" id="UP000728185"/>
    </source>
</evidence>
<name>A0A8E0VKN2_9TREM</name>
<protein>
    <submittedName>
        <fullName evidence="2">Uncharacterized protein</fullName>
    </submittedName>
</protein>